<name>D3F5F1_CONWI</name>
<dbReference type="InterPro" id="IPR050743">
    <property type="entry name" value="2-oxoacid_DH_E2_comp"/>
</dbReference>
<dbReference type="CDD" id="cd06849">
    <property type="entry name" value="lipoyl_domain"/>
    <property type="match status" value="1"/>
</dbReference>
<evidence type="ECO:0000256" key="2">
    <source>
        <dbReference type="ARBA" id="ARBA00007317"/>
    </source>
</evidence>
<evidence type="ECO:0000313" key="11">
    <source>
        <dbReference type="Proteomes" id="UP000008229"/>
    </source>
</evidence>
<evidence type="ECO:0000256" key="3">
    <source>
        <dbReference type="ARBA" id="ARBA00022679"/>
    </source>
</evidence>
<dbReference type="GO" id="GO:0005737">
    <property type="term" value="C:cytoplasm"/>
    <property type="evidence" value="ECO:0007669"/>
    <property type="project" value="TreeGrafter"/>
</dbReference>
<dbReference type="eggNOG" id="COG0508">
    <property type="taxonomic scope" value="Bacteria"/>
</dbReference>
<feature type="compositionally biased region" description="Low complexity" evidence="7">
    <location>
        <begin position="105"/>
        <end position="123"/>
    </location>
</feature>
<dbReference type="InterPro" id="IPR003016">
    <property type="entry name" value="2-oxoA_DH_lipoyl-BS"/>
</dbReference>
<dbReference type="PROSITE" id="PS00189">
    <property type="entry name" value="LIPOYL"/>
    <property type="match status" value="1"/>
</dbReference>
<dbReference type="STRING" id="469383.Cwoe_2193"/>
<dbReference type="AlphaFoldDB" id="D3F5F1"/>
<proteinExistence type="inferred from homology"/>
<dbReference type="SUPFAM" id="SSF47005">
    <property type="entry name" value="Peripheral subunit-binding domain of 2-oxo acid dehydrogenase complex"/>
    <property type="match status" value="1"/>
</dbReference>
<keyword evidence="11" id="KW-1185">Reference proteome</keyword>
<feature type="domain" description="Lipoyl-binding" evidence="8">
    <location>
        <begin position="2"/>
        <end position="77"/>
    </location>
</feature>
<evidence type="ECO:0000259" key="9">
    <source>
        <dbReference type="PROSITE" id="PS51826"/>
    </source>
</evidence>
<gene>
    <name evidence="10" type="ordered locus">Cwoe_2193</name>
</gene>
<evidence type="ECO:0000259" key="8">
    <source>
        <dbReference type="PROSITE" id="PS50968"/>
    </source>
</evidence>
<comment type="similarity">
    <text evidence="2 6">Belongs to the 2-oxoacid dehydrogenase family.</text>
</comment>
<dbReference type="InterPro" id="IPR023213">
    <property type="entry name" value="CAT-like_dom_sf"/>
</dbReference>
<dbReference type="EC" id="2.3.1.-" evidence="6"/>
<organism evidence="10 11">
    <name type="scientific">Conexibacter woesei (strain DSM 14684 / CCUG 47730 / CIP 108061 / JCM 11494 / NBRC 100937 / ID131577)</name>
    <dbReference type="NCBI Taxonomy" id="469383"/>
    <lineage>
        <taxon>Bacteria</taxon>
        <taxon>Bacillati</taxon>
        <taxon>Actinomycetota</taxon>
        <taxon>Thermoleophilia</taxon>
        <taxon>Solirubrobacterales</taxon>
        <taxon>Conexibacteraceae</taxon>
        <taxon>Conexibacter</taxon>
    </lineage>
</organism>
<dbReference type="GO" id="GO:0016407">
    <property type="term" value="F:acetyltransferase activity"/>
    <property type="evidence" value="ECO:0007669"/>
    <property type="project" value="TreeGrafter"/>
</dbReference>
<dbReference type="SUPFAM" id="SSF51230">
    <property type="entry name" value="Single hybrid motif"/>
    <property type="match status" value="1"/>
</dbReference>
<dbReference type="RefSeq" id="WP_012933669.1">
    <property type="nucleotide sequence ID" value="NC_013739.1"/>
</dbReference>
<evidence type="ECO:0000313" key="10">
    <source>
        <dbReference type="EMBL" id="ADB50618.1"/>
    </source>
</evidence>
<feature type="region of interest" description="Disordered" evidence="7">
    <location>
        <begin position="105"/>
        <end position="128"/>
    </location>
</feature>
<dbReference type="Gene3D" id="3.30.559.10">
    <property type="entry name" value="Chloramphenicol acetyltransferase-like domain"/>
    <property type="match status" value="1"/>
</dbReference>
<dbReference type="KEGG" id="cwo:Cwoe_2193"/>
<dbReference type="InterPro" id="IPR001078">
    <property type="entry name" value="2-oxoacid_DH_actylTfrase"/>
</dbReference>
<dbReference type="OrthoDB" id="9805770at2"/>
<evidence type="ECO:0000256" key="1">
    <source>
        <dbReference type="ARBA" id="ARBA00001938"/>
    </source>
</evidence>
<dbReference type="GO" id="GO:0031405">
    <property type="term" value="F:lipoic acid binding"/>
    <property type="evidence" value="ECO:0007669"/>
    <property type="project" value="TreeGrafter"/>
</dbReference>
<evidence type="ECO:0000256" key="4">
    <source>
        <dbReference type="ARBA" id="ARBA00022823"/>
    </source>
</evidence>
<dbReference type="PANTHER" id="PTHR43178">
    <property type="entry name" value="DIHYDROLIPOAMIDE ACETYLTRANSFERASE COMPONENT OF PYRUVATE DEHYDROGENASE COMPLEX"/>
    <property type="match status" value="1"/>
</dbReference>
<keyword evidence="5 6" id="KW-0012">Acyltransferase</keyword>
<protein>
    <recommendedName>
        <fullName evidence="6">Dihydrolipoamide acetyltransferase component of pyruvate dehydrogenase complex</fullName>
        <ecNumber evidence="6">2.3.1.-</ecNumber>
    </recommendedName>
</protein>
<accession>D3F5F1</accession>
<comment type="cofactor">
    <cofactor evidence="1 6">
        <name>(R)-lipoate</name>
        <dbReference type="ChEBI" id="CHEBI:83088"/>
    </cofactor>
</comment>
<dbReference type="PANTHER" id="PTHR43178:SF5">
    <property type="entry name" value="LIPOAMIDE ACYLTRANSFERASE COMPONENT OF BRANCHED-CHAIN ALPHA-KETO ACID DEHYDROGENASE COMPLEX, MITOCHONDRIAL"/>
    <property type="match status" value="1"/>
</dbReference>
<evidence type="ECO:0000256" key="5">
    <source>
        <dbReference type="ARBA" id="ARBA00023315"/>
    </source>
</evidence>
<dbReference type="Pfam" id="PF00364">
    <property type="entry name" value="Biotin_lipoyl"/>
    <property type="match status" value="1"/>
</dbReference>
<dbReference type="InterPro" id="IPR011053">
    <property type="entry name" value="Single_hybrid_motif"/>
</dbReference>
<feature type="domain" description="Peripheral subunit-binding (PSBD)" evidence="9">
    <location>
        <begin position="120"/>
        <end position="157"/>
    </location>
</feature>
<dbReference type="HOGENOM" id="CLU_016733_10_0_11"/>
<reference evidence="10 11" key="1">
    <citation type="journal article" date="2010" name="Stand. Genomic Sci.">
        <title>Complete genome sequence of Conexibacter woesei type strain (ID131577).</title>
        <authorList>
            <person name="Pukall R."/>
            <person name="Lapidus A."/>
            <person name="Glavina Del Rio T."/>
            <person name="Copeland A."/>
            <person name="Tice H."/>
            <person name="Cheng J.-F."/>
            <person name="Lucas S."/>
            <person name="Chen F."/>
            <person name="Nolan M."/>
            <person name="Bruce D."/>
            <person name="Goodwin L."/>
            <person name="Pitluck S."/>
            <person name="Mavromatis K."/>
            <person name="Ivanova N."/>
            <person name="Ovchinnikova G."/>
            <person name="Pati A."/>
            <person name="Chen A."/>
            <person name="Palaniappan K."/>
            <person name="Land M."/>
            <person name="Hauser L."/>
            <person name="Chang Y.-J."/>
            <person name="Jeffries C.D."/>
            <person name="Chain P."/>
            <person name="Meincke L."/>
            <person name="Sims D."/>
            <person name="Brettin T."/>
            <person name="Detter J.C."/>
            <person name="Rohde M."/>
            <person name="Goeker M."/>
            <person name="Bristow J."/>
            <person name="Eisen J.A."/>
            <person name="Markowitz V."/>
            <person name="Kyrpides N.C."/>
            <person name="Klenk H.-P."/>
            <person name="Hugenholtz P."/>
        </authorList>
    </citation>
    <scope>NUCLEOTIDE SEQUENCE [LARGE SCALE GENOMIC DNA]</scope>
    <source>
        <strain evidence="11">DSM 14684 / CIP 108061 / JCM 11494 / NBRC 100937 / ID131577</strain>
    </source>
</reference>
<dbReference type="Gene3D" id="4.10.320.10">
    <property type="entry name" value="E3-binding domain"/>
    <property type="match status" value="1"/>
</dbReference>
<dbReference type="InterPro" id="IPR004167">
    <property type="entry name" value="PSBD"/>
</dbReference>
<sequence length="376" mass="39071">MAYEFLLPDLGEGVAEGEIATWLVSVGQRVAEDDPMVEVETDKATVDIPSPVDGVVAALHAETGERVAVGAPLLTIETGDGGGEGAPAAPAAAAAPAAPAAPVQATPAAPVQATPAAPVQATPGARRAARELEVELSAVAGSGPGGAVTEADVRAAGGAPARAEGRREPLRGVRRRIAERLAESHREVPKVTVVEECDVTELAARRGELSYVPFVVKAVVSGLRAFPDFNATLDGDDIVYLDRIAVGVAAQGPRGLVVPVLHDAADRTVEQLDAEVKRLAQAVRDDTVAPEQLRGGTFTVTLAGKLGGYFATPLVNPGEAAILGVHRIQQRPVVRDGEIAIREIGLVSCSFDHRITDGTRASMFLLHVIDELQRAR</sequence>
<dbReference type="InterPro" id="IPR036625">
    <property type="entry name" value="E3-bd_dom_sf"/>
</dbReference>
<dbReference type="Pfam" id="PF02817">
    <property type="entry name" value="E3_binding"/>
    <property type="match status" value="1"/>
</dbReference>
<dbReference type="Proteomes" id="UP000008229">
    <property type="component" value="Chromosome"/>
</dbReference>
<dbReference type="InterPro" id="IPR000089">
    <property type="entry name" value="Biotin_lipoyl"/>
</dbReference>
<dbReference type="Gene3D" id="2.40.50.100">
    <property type="match status" value="1"/>
</dbReference>
<evidence type="ECO:0000256" key="6">
    <source>
        <dbReference type="RuleBase" id="RU003423"/>
    </source>
</evidence>
<keyword evidence="3 6" id="KW-0808">Transferase</keyword>
<keyword evidence="4 6" id="KW-0450">Lipoyl</keyword>
<dbReference type="PROSITE" id="PS50968">
    <property type="entry name" value="BIOTINYL_LIPOYL"/>
    <property type="match status" value="1"/>
</dbReference>
<dbReference type="Pfam" id="PF00198">
    <property type="entry name" value="2-oxoacid_dh"/>
    <property type="match status" value="1"/>
</dbReference>
<evidence type="ECO:0000256" key="7">
    <source>
        <dbReference type="SAM" id="MobiDB-lite"/>
    </source>
</evidence>
<dbReference type="SUPFAM" id="SSF52777">
    <property type="entry name" value="CoA-dependent acyltransferases"/>
    <property type="match status" value="1"/>
</dbReference>
<dbReference type="PROSITE" id="PS51826">
    <property type="entry name" value="PSBD"/>
    <property type="match status" value="1"/>
</dbReference>
<reference evidence="11" key="2">
    <citation type="submission" date="2010-01" db="EMBL/GenBank/DDBJ databases">
        <title>The complete genome of Conexibacter woesei DSM 14684.</title>
        <authorList>
            <consortium name="US DOE Joint Genome Institute (JGI-PGF)"/>
            <person name="Lucas S."/>
            <person name="Copeland A."/>
            <person name="Lapidus A."/>
            <person name="Glavina del Rio T."/>
            <person name="Dalin E."/>
            <person name="Tice H."/>
            <person name="Bruce D."/>
            <person name="Goodwin L."/>
            <person name="Pitluck S."/>
            <person name="Kyrpides N."/>
            <person name="Mavromatis K."/>
            <person name="Ivanova N."/>
            <person name="Mikhailova N."/>
            <person name="Chertkov O."/>
            <person name="Brettin T."/>
            <person name="Detter J.C."/>
            <person name="Han C."/>
            <person name="Larimer F."/>
            <person name="Land M."/>
            <person name="Hauser L."/>
            <person name="Markowitz V."/>
            <person name="Cheng J.-F."/>
            <person name="Hugenholtz P."/>
            <person name="Woyke T."/>
            <person name="Wu D."/>
            <person name="Pukall R."/>
            <person name="Steenblock K."/>
            <person name="Schneider S."/>
            <person name="Klenk H.-P."/>
            <person name="Eisen J.A."/>
        </authorList>
    </citation>
    <scope>NUCLEOTIDE SEQUENCE [LARGE SCALE GENOMIC DNA]</scope>
    <source>
        <strain evidence="11">DSM 14684 / CIP 108061 / JCM 11494 / NBRC 100937 / ID131577</strain>
    </source>
</reference>
<dbReference type="EMBL" id="CP001854">
    <property type="protein sequence ID" value="ADB50618.1"/>
    <property type="molecule type" value="Genomic_DNA"/>
</dbReference>